<dbReference type="PANTHER" id="PTHR12121">
    <property type="entry name" value="CARBON CATABOLITE REPRESSOR PROTEIN 4"/>
    <property type="match status" value="1"/>
</dbReference>
<dbReference type="Gene3D" id="3.60.10.10">
    <property type="entry name" value="Endonuclease/exonuclease/phosphatase"/>
    <property type="match status" value="1"/>
</dbReference>
<accession>A0ABP9UJ70</accession>
<evidence type="ECO:0000313" key="3">
    <source>
        <dbReference type="Proteomes" id="UP001476282"/>
    </source>
</evidence>
<proteinExistence type="predicted"/>
<dbReference type="SUPFAM" id="SSF56219">
    <property type="entry name" value="DNase I-like"/>
    <property type="match status" value="1"/>
</dbReference>
<dbReference type="PANTHER" id="PTHR12121:SF36">
    <property type="entry name" value="ENDONUCLEASE_EXONUCLEASE_PHOSPHATASE DOMAIN-CONTAINING PROTEIN"/>
    <property type="match status" value="1"/>
</dbReference>
<dbReference type="InterPro" id="IPR036691">
    <property type="entry name" value="Endo/exonu/phosph_ase_sf"/>
</dbReference>
<protein>
    <recommendedName>
        <fullName evidence="1">Endonuclease/exonuclease/phosphatase domain-containing protein</fullName>
    </recommendedName>
</protein>
<dbReference type="RefSeq" id="WP_353565589.1">
    <property type="nucleotide sequence ID" value="NZ_BAABRI010000003.1"/>
</dbReference>
<dbReference type="InterPro" id="IPR005135">
    <property type="entry name" value="Endo/exonuclease/phosphatase"/>
</dbReference>
<dbReference type="InterPro" id="IPR050410">
    <property type="entry name" value="CCR4/nocturin_mRNA_transcr"/>
</dbReference>
<dbReference type="PROSITE" id="PS51257">
    <property type="entry name" value="PROKAR_LIPOPROTEIN"/>
    <property type="match status" value="1"/>
</dbReference>
<organism evidence="2 3">
    <name type="scientific">Haloferula sargassicola</name>
    <dbReference type="NCBI Taxonomy" id="490096"/>
    <lineage>
        <taxon>Bacteria</taxon>
        <taxon>Pseudomonadati</taxon>
        <taxon>Verrucomicrobiota</taxon>
        <taxon>Verrucomicrobiia</taxon>
        <taxon>Verrucomicrobiales</taxon>
        <taxon>Verrucomicrobiaceae</taxon>
        <taxon>Haloferula</taxon>
    </lineage>
</organism>
<dbReference type="EMBL" id="BAABRI010000003">
    <property type="protein sequence ID" value="GAA5481437.1"/>
    <property type="molecule type" value="Genomic_DNA"/>
</dbReference>
<reference evidence="2 3" key="1">
    <citation type="submission" date="2024-02" db="EMBL/GenBank/DDBJ databases">
        <title>Haloferula sargassicola NBRC 104335.</title>
        <authorList>
            <person name="Ichikawa N."/>
            <person name="Katano-Makiyama Y."/>
            <person name="Hidaka K."/>
        </authorList>
    </citation>
    <scope>NUCLEOTIDE SEQUENCE [LARGE SCALE GENOMIC DNA]</scope>
    <source>
        <strain evidence="2 3">NBRC 104335</strain>
    </source>
</reference>
<name>A0ABP9UJ70_9BACT</name>
<evidence type="ECO:0000313" key="2">
    <source>
        <dbReference type="EMBL" id="GAA5481437.1"/>
    </source>
</evidence>
<comment type="caution">
    <text evidence="2">The sequence shown here is derived from an EMBL/GenBank/DDBJ whole genome shotgun (WGS) entry which is preliminary data.</text>
</comment>
<keyword evidence="3" id="KW-1185">Reference proteome</keyword>
<dbReference type="Proteomes" id="UP001476282">
    <property type="component" value="Unassembled WGS sequence"/>
</dbReference>
<gene>
    <name evidence="2" type="ORF">Hsar01_00646</name>
</gene>
<dbReference type="Pfam" id="PF03372">
    <property type="entry name" value="Exo_endo_phos"/>
    <property type="match status" value="1"/>
</dbReference>
<sequence>MSRLAAITLLAGLALVSCEKKEPPRAVVVREDGVLDLRLASFNVRRNAGDDAGWREWKNRIDRVVTAIRTMDPDILGVQEAIHAQAADLRASLPDFDFYGIGREDGKKAGEYAAIFWKHERFEAGKSGTFWLSDFPEQPGSKTWGNGITRIASWIHLTDRPTGRRVFVLNTHWDHRNQPSREKAARLIAERIDALARPDEEIVLLGDMNATEGNPAVDFLAGRGRSPWPHALGDPYAALHPEVKNRRTLHFWSARRDGWMKVDHILVSKNAEFLEAGILRADRQDEQPSDHYPVWVHVRFSERSTRRLKPALR</sequence>
<dbReference type="CDD" id="cd09083">
    <property type="entry name" value="EEP-1"/>
    <property type="match status" value="1"/>
</dbReference>
<evidence type="ECO:0000259" key="1">
    <source>
        <dbReference type="Pfam" id="PF03372"/>
    </source>
</evidence>
<feature type="domain" description="Endonuclease/exonuclease/phosphatase" evidence="1">
    <location>
        <begin position="40"/>
        <end position="291"/>
    </location>
</feature>